<dbReference type="EMBL" id="ATFE01000008">
    <property type="protein sequence ID" value="EPF28914.1"/>
    <property type="molecule type" value="Genomic_DNA"/>
</dbReference>
<comment type="caution">
    <text evidence="1">The sequence shown here is derived from an EMBL/GenBank/DDBJ whole genome shotgun (WGS) entry which is preliminary data.</text>
</comment>
<reference evidence="1 2" key="1">
    <citation type="submission" date="2013-04" db="EMBL/GenBank/DDBJ databases">
        <title>The Genome Sequence of Treponema medium ATCC 700293.</title>
        <authorList>
            <consortium name="The Broad Institute Genomics Platform"/>
            <person name="Earl A."/>
            <person name="Ward D."/>
            <person name="Feldgarden M."/>
            <person name="Gevers D."/>
            <person name="Leonetti C."/>
            <person name="Blanton J.M."/>
            <person name="Dewhirst F.E."/>
            <person name="Izard J."/>
            <person name="Walker B."/>
            <person name="Young S."/>
            <person name="Zeng Q."/>
            <person name="Gargeya S."/>
            <person name="Fitzgerald M."/>
            <person name="Haas B."/>
            <person name="Abouelleil A."/>
            <person name="Allen A.W."/>
            <person name="Alvarado L."/>
            <person name="Arachchi H.M."/>
            <person name="Berlin A.M."/>
            <person name="Chapman S.B."/>
            <person name="Gainer-Dewar J."/>
            <person name="Goldberg J."/>
            <person name="Griggs A."/>
            <person name="Gujja S."/>
            <person name="Hansen M."/>
            <person name="Howarth C."/>
            <person name="Imamovic A."/>
            <person name="Ireland A."/>
            <person name="Larimer J."/>
            <person name="McCowan C."/>
            <person name="Murphy C."/>
            <person name="Pearson M."/>
            <person name="Poon T.W."/>
            <person name="Priest M."/>
            <person name="Roberts A."/>
            <person name="Saif S."/>
            <person name="Shea T."/>
            <person name="Sisk P."/>
            <person name="Sykes S."/>
            <person name="Wortman J."/>
            <person name="Nusbaum C."/>
            <person name="Birren B."/>
        </authorList>
    </citation>
    <scope>NUCLEOTIDE SEQUENCE [LARGE SCALE GENOMIC DNA]</scope>
    <source>
        <strain evidence="1 2">ATCC 700293</strain>
    </source>
</reference>
<dbReference type="Proteomes" id="UP000014634">
    <property type="component" value="Unassembled WGS sequence"/>
</dbReference>
<dbReference type="AlphaFoldDB" id="A0AA87NM11"/>
<proteinExistence type="predicted"/>
<sequence length="107" mass="12819">MVCQSKFQGCQGKTHQAFFYHPRGKIETIQPDLPRMAVVSYSSDVLRTRKTRLQLMYMDVQQLKMVQMVSQSQFFRDFYLLCLMRLPICWKNVRNFKQNFAQKEGNR</sequence>
<evidence type="ECO:0000313" key="2">
    <source>
        <dbReference type="Proteomes" id="UP000014634"/>
    </source>
</evidence>
<protein>
    <submittedName>
        <fullName evidence="1">Uncharacterized protein</fullName>
    </submittedName>
</protein>
<gene>
    <name evidence="1" type="ORF">HMPREF9195_01155</name>
</gene>
<name>A0AA87NM11_TREMD</name>
<evidence type="ECO:0000313" key="1">
    <source>
        <dbReference type="EMBL" id="EPF28914.1"/>
    </source>
</evidence>
<accession>A0AA87NM11</accession>
<organism evidence="1 2">
    <name type="scientific">Treponema medium ATCC 700293</name>
    <dbReference type="NCBI Taxonomy" id="1125700"/>
    <lineage>
        <taxon>Bacteria</taxon>
        <taxon>Pseudomonadati</taxon>
        <taxon>Spirochaetota</taxon>
        <taxon>Spirochaetia</taxon>
        <taxon>Spirochaetales</taxon>
        <taxon>Treponemataceae</taxon>
        <taxon>Treponema</taxon>
    </lineage>
</organism>